<protein>
    <submittedName>
        <fullName evidence="1">Uncharacterized protein</fullName>
    </submittedName>
</protein>
<dbReference type="AlphaFoldDB" id="A0A409XQJ0"/>
<gene>
    <name evidence="1" type="ORF">CVT25_000198</name>
</gene>
<reference evidence="1 2" key="1">
    <citation type="journal article" date="2018" name="Evol. Lett.">
        <title>Horizontal gene cluster transfer increased hallucinogenic mushroom diversity.</title>
        <authorList>
            <person name="Reynolds H.T."/>
            <person name="Vijayakumar V."/>
            <person name="Gluck-Thaler E."/>
            <person name="Korotkin H.B."/>
            <person name="Matheny P.B."/>
            <person name="Slot J.C."/>
        </authorList>
    </citation>
    <scope>NUCLEOTIDE SEQUENCE [LARGE SCALE GENOMIC DNA]</scope>
    <source>
        <strain evidence="1 2">2631</strain>
    </source>
</reference>
<name>A0A409XQJ0_PSICY</name>
<dbReference type="OrthoDB" id="3006414at2759"/>
<dbReference type="InParanoid" id="A0A409XQJ0"/>
<proteinExistence type="predicted"/>
<dbReference type="EMBL" id="NHYD01000886">
    <property type="protein sequence ID" value="PPQ92998.1"/>
    <property type="molecule type" value="Genomic_DNA"/>
</dbReference>
<organism evidence="1 2">
    <name type="scientific">Psilocybe cyanescens</name>
    <dbReference type="NCBI Taxonomy" id="93625"/>
    <lineage>
        <taxon>Eukaryota</taxon>
        <taxon>Fungi</taxon>
        <taxon>Dikarya</taxon>
        <taxon>Basidiomycota</taxon>
        <taxon>Agaricomycotina</taxon>
        <taxon>Agaricomycetes</taxon>
        <taxon>Agaricomycetidae</taxon>
        <taxon>Agaricales</taxon>
        <taxon>Agaricineae</taxon>
        <taxon>Strophariaceae</taxon>
        <taxon>Psilocybe</taxon>
    </lineage>
</organism>
<sequence>MSNIPVIAFGSSPDVYYIGLGMRYYMAGMPESVRPTIQKLPAIQLQWMSIEEDGSWATREGYGCRTEFSTSVTQGAIDKIKAFPAADYVTFGPTKSIFCAITPGQGWAGSMADEQIEKLREMQASVGGEDVFNQGLKGILFGKGMTMIFMFKGGFSYYTDSEAEGGKMESLLNEYIYRQPAWTLERGSTLCPWNVDYYFLKFKDPESSTIKMFWSLPQSMADNLADLQATLATPEAQQAIANHEQLGLVLATSNYVQYTNGWPVYFTQNLSIAAANALRVSTGAYVYRW</sequence>
<keyword evidence="2" id="KW-1185">Reference proteome</keyword>
<dbReference type="Proteomes" id="UP000283269">
    <property type="component" value="Unassembled WGS sequence"/>
</dbReference>
<accession>A0A409XQJ0</accession>
<evidence type="ECO:0000313" key="1">
    <source>
        <dbReference type="EMBL" id="PPQ92998.1"/>
    </source>
</evidence>
<comment type="caution">
    <text evidence="1">The sequence shown here is derived from an EMBL/GenBank/DDBJ whole genome shotgun (WGS) entry which is preliminary data.</text>
</comment>
<evidence type="ECO:0000313" key="2">
    <source>
        <dbReference type="Proteomes" id="UP000283269"/>
    </source>
</evidence>